<dbReference type="SUPFAM" id="SSF51735">
    <property type="entry name" value="NAD(P)-binding Rossmann-fold domains"/>
    <property type="match status" value="1"/>
</dbReference>
<dbReference type="InterPro" id="IPR051593">
    <property type="entry name" value="Ergosterol_Biosynth_ERG27"/>
</dbReference>
<dbReference type="GeneID" id="8108695"/>
<dbReference type="PhylomeDB" id="B8MSH0"/>
<organism evidence="1 2">
    <name type="scientific">Talaromyces stipitatus (strain ATCC 10500 / CBS 375.48 / QM 6759 / NRRL 1006)</name>
    <name type="common">Penicillium stipitatum</name>
    <dbReference type="NCBI Taxonomy" id="441959"/>
    <lineage>
        <taxon>Eukaryota</taxon>
        <taxon>Fungi</taxon>
        <taxon>Dikarya</taxon>
        <taxon>Ascomycota</taxon>
        <taxon>Pezizomycotina</taxon>
        <taxon>Eurotiomycetes</taxon>
        <taxon>Eurotiomycetidae</taxon>
        <taxon>Eurotiales</taxon>
        <taxon>Trichocomaceae</taxon>
        <taxon>Talaromyces</taxon>
        <taxon>Talaromyces sect. Talaromyces</taxon>
    </lineage>
</organism>
<dbReference type="eggNOG" id="KOG1208">
    <property type="taxonomic scope" value="Eukaryota"/>
</dbReference>
<dbReference type="RefSeq" id="XP_002487652.1">
    <property type="nucleotide sequence ID" value="XM_002487607.1"/>
</dbReference>
<dbReference type="OMA" id="HRYANAK"/>
<dbReference type="VEuPathDB" id="FungiDB:TSTA_000720"/>
<dbReference type="InterPro" id="IPR036291">
    <property type="entry name" value="NAD(P)-bd_dom_sf"/>
</dbReference>
<keyword evidence="2" id="KW-1185">Reference proteome</keyword>
<dbReference type="PANTHER" id="PTHR43647">
    <property type="entry name" value="DEHYDROGENASE"/>
    <property type="match status" value="1"/>
</dbReference>
<dbReference type="AlphaFoldDB" id="B8MSH0"/>
<sequence length="358" mass="38937">MTRDKIMTSSVLLTGANGSLAIPAIQHLLSTYSDITAILTVRNPSASDQDTRRLLEITAPFKDRVSVRSLDLADLSAVHSFAISLAAEIASGTVPPLSSIICNAFYWNLTGPPELSNDGFEKTFQVNHLAHAALILRLLGSCSSNARIVVFASDAHYPGKNSLEKYPPALPEVKDDDGFDSLVHPENVSKNTKAKNDPLGYGFQRYANSKLAIVAWMYALNRRLHGDFTTDAGPQNSSSQLKNGITAIAINPGNLSDSRALRSNTPTSLRIMSRVVIKPLGPLLRMMVDPTMRSAKDAGVDVIELAVGKDHLHAEGYYTLRKKDESSVDSKDERKQEALWVKTLQWTGLGPNDTVVAI</sequence>
<name>B8MSH0_TALSN</name>
<dbReference type="GO" id="GO:0005811">
    <property type="term" value="C:lipid droplet"/>
    <property type="evidence" value="ECO:0007669"/>
    <property type="project" value="TreeGrafter"/>
</dbReference>
<evidence type="ECO:0000313" key="2">
    <source>
        <dbReference type="Proteomes" id="UP000001745"/>
    </source>
</evidence>
<dbReference type="EMBL" id="EQ962660">
    <property type="protein sequence ID" value="EED11998.1"/>
    <property type="molecule type" value="Genomic_DNA"/>
</dbReference>
<dbReference type="HOGENOM" id="CLU_010194_44_3_1"/>
<reference evidence="2" key="1">
    <citation type="journal article" date="2015" name="Genome Announc.">
        <title>Genome sequence of the AIDS-associated pathogen Penicillium marneffei (ATCC18224) and its near taxonomic relative Talaromyces stipitatus (ATCC10500).</title>
        <authorList>
            <person name="Nierman W.C."/>
            <person name="Fedorova-Abrams N.D."/>
            <person name="Andrianopoulos A."/>
        </authorList>
    </citation>
    <scope>NUCLEOTIDE SEQUENCE [LARGE SCALE GENOMIC DNA]</scope>
    <source>
        <strain evidence="2">ATCC 10500 / CBS 375.48 / QM 6759 / NRRL 1006</strain>
    </source>
</reference>
<dbReference type="Proteomes" id="UP000001745">
    <property type="component" value="Unassembled WGS sequence"/>
</dbReference>
<dbReference type="GO" id="GO:0005789">
    <property type="term" value="C:endoplasmic reticulum membrane"/>
    <property type="evidence" value="ECO:0007669"/>
    <property type="project" value="TreeGrafter"/>
</dbReference>
<gene>
    <name evidence="1" type="ORF">TSTA_000720</name>
</gene>
<dbReference type="InParanoid" id="B8MSH0"/>
<dbReference type="OrthoDB" id="191139at2759"/>
<dbReference type="STRING" id="441959.B8MSH0"/>
<proteinExistence type="predicted"/>
<protein>
    <submittedName>
        <fullName evidence="1">Short-chain dehydrogenase, putative</fullName>
    </submittedName>
</protein>
<dbReference type="GO" id="GO:0005741">
    <property type="term" value="C:mitochondrial outer membrane"/>
    <property type="evidence" value="ECO:0007669"/>
    <property type="project" value="TreeGrafter"/>
</dbReference>
<accession>B8MSH0</accession>
<evidence type="ECO:0000313" key="1">
    <source>
        <dbReference type="EMBL" id="EED11998.1"/>
    </source>
</evidence>
<dbReference type="PANTHER" id="PTHR43647:SF4">
    <property type="entry name" value="KETOREDUCTASE (KR) DOMAIN-CONTAINING PROTEIN"/>
    <property type="match status" value="1"/>
</dbReference>
<dbReference type="GO" id="GO:0000253">
    <property type="term" value="F:3-beta-hydroxysteroid 3-dehydrogenase (NADP+) activity"/>
    <property type="evidence" value="ECO:0007669"/>
    <property type="project" value="TreeGrafter"/>
</dbReference>
<dbReference type="Gene3D" id="3.40.50.720">
    <property type="entry name" value="NAD(P)-binding Rossmann-like Domain"/>
    <property type="match status" value="1"/>
</dbReference>